<dbReference type="RefSeq" id="XP_012893932.1">
    <property type="nucleotide sequence ID" value="XM_013038478.1"/>
</dbReference>
<dbReference type="GeneID" id="24917606"/>
<name>D8LVP5_BLAHO</name>
<evidence type="ECO:0000313" key="3">
    <source>
        <dbReference type="Proteomes" id="UP000008312"/>
    </source>
</evidence>
<dbReference type="Proteomes" id="UP000008312">
    <property type="component" value="Unassembled WGS sequence"/>
</dbReference>
<gene>
    <name evidence="2" type="ORF">GSBLH_T00000291001</name>
</gene>
<keyword evidence="3" id="KW-1185">Reference proteome</keyword>
<feature type="region of interest" description="Disordered" evidence="1">
    <location>
        <begin position="1"/>
        <end position="44"/>
    </location>
</feature>
<evidence type="ECO:0000313" key="2">
    <source>
        <dbReference type="EMBL" id="CBK19884.2"/>
    </source>
</evidence>
<proteinExistence type="predicted"/>
<evidence type="ECO:0000256" key="1">
    <source>
        <dbReference type="SAM" id="MobiDB-lite"/>
    </source>
</evidence>
<dbReference type="EMBL" id="FN668638">
    <property type="protein sequence ID" value="CBK19884.2"/>
    <property type="molecule type" value="Genomic_DNA"/>
</dbReference>
<protein>
    <submittedName>
        <fullName evidence="2">Uncharacterized protein</fullName>
    </submittedName>
</protein>
<dbReference type="AlphaFoldDB" id="D8LVP5"/>
<organism evidence="2">
    <name type="scientific">Blastocystis hominis</name>
    <dbReference type="NCBI Taxonomy" id="12968"/>
    <lineage>
        <taxon>Eukaryota</taxon>
        <taxon>Sar</taxon>
        <taxon>Stramenopiles</taxon>
        <taxon>Bigyra</taxon>
        <taxon>Opalozoa</taxon>
        <taxon>Opalinata</taxon>
        <taxon>Blastocystidae</taxon>
        <taxon>Blastocystis</taxon>
    </lineage>
</organism>
<sequence length="92" mass="10594">MFSWAGFGREEENDDVSGDAFQMNDDLDFSDEEDDNKAVNGETMVNGSNVNTRVAELESEIQQRDSLLQMKTDELRRIALQNHDYEVEVLFE</sequence>
<dbReference type="InParanoid" id="D8LVP5"/>
<feature type="compositionally biased region" description="Acidic residues" evidence="1">
    <location>
        <begin position="25"/>
        <end position="35"/>
    </location>
</feature>
<accession>D8LVP5</accession>
<reference evidence="2" key="1">
    <citation type="submission" date="2010-02" db="EMBL/GenBank/DDBJ databases">
        <title>Sequencing and annotation of the Blastocystis hominis genome.</title>
        <authorList>
            <person name="Wincker P."/>
        </authorList>
    </citation>
    <scope>NUCLEOTIDE SEQUENCE</scope>
    <source>
        <strain evidence="2">Singapore isolate B</strain>
    </source>
</reference>